<evidence type="ECO:0000256" key="1">
    <source>
        <dbReference type="ARBA" id="ARBA00002510"/>
    </source>
</evidence>
<evidence type="ECO:0000256" key="2">
    <source>
        <dbReference type="ARBA" id="ARBA00004651"/>
    </source>
</evidence>
<keyword evidence="3" id="KW-0171">Cobalt transport</keyword>
<evidence type="ECO:0000256" key="7">
    <source>
        <dbReference type="ARBA" id="ARBA00022692"/>
    </source>
</evidence>
<keyword evidence="9" id="KW-0406">Ion transport</keyword>
<evidence type="ECO:0000256" key="4">
    <source>
        <dbReference type="ARBA" id="ARBA00022448"/>
    </source>
</evidence>
<dbReference type="GO" id="GO:0005886">
    <property type="term" value="C:plasma membrane"/>
    <property type="evidence" value="ECO:0007669"/>
    <property type="project" value="UniProtKB-SubCell"/>
</dbReference>
<dbReference type="EMBL" id="JAQQAL010000006">
    <property type="protein sequence ID" value="MDC7225448.1"/>
    <property type="molecule type" value="Genomic_DNA"/>
</dbReference>
<keyword evidence="5" id="KW-1003">Cell membrane</keyword>
<proteinExistence type="inferred from homology"/>
<dbReference type="GO" id="GO:0006824">
    <property type="term" value="P:cobalt ion transport"/>
    <property type="evidence" value="ECO:0007669"/>
    <property type="project" value="UniProtKB-KW"/>
</dbReference>
<reference evidence="14 15" key="1">
    <citation type="submission" date="2022-12" db="EMBL/GenBank/DDBJ databases">
        <title>Metagenome assembled genome from gulf of manar.</title>
        <authorList>
            <person name="Kohli P."/>
            <person name="Pk S."/>
            <person name="Venkata Ramana C."/>
            <person name="Sasikala C."/>
        </authorList>
    </citation>
    <scope>NUCLEOTIDE SEQUENCE [LARGE SCALE GENOMIC DNA]</scope>
    <source>
        <strain evidence="14">JB008</strain>
    </source>
</reference>
<gene>
    <name evidence="14" type="ORF">PQJ61_01645</name>
</gene>
<dbReference type="AlphaFoldDB" id="A0AAJ1IA40"/>
<dbReference type="InterPro" id="IPR011541">
    <property type="entry name" value="Ni/Co_transpt_high_affinity"/>
</dbReference>
<keyword evidence="7 13" id="KW-0812">Transmembrane</keyword>
<keyword evidence="6" id="KW-0533">Nickel</keyword>
<keyword evidence="11 13" id="KW-0472">Membrane</keyword>
<dbReference type="GO" id="GO:0015099">
    <property type="term" value="F:nickel cation transmembrane transporter activity"/>
    <property type="evidence" value="ECO:0007669"/>
    <property type="project" value="UniProtKB-UniRule"/>
</dbReference>
<keyword evidence="4 13" id="KW-0813">Transport</keyword>
<evidence type="ECO:0000313" key="15">
    <source>
        <dbReference type="Proteomes" id="UP001221217"/>
    </source>
</evidence>
<evidence type="ECO:0000256" key="9">
    <source>
        <dbReference type="ARBA" id="ARBA00023065"/>
    </source>
</evidence>
<dbReference type="PANTHER" id="PTHR40659">
    <property type="entry name" value="NICKEL/COBALT EFFLUX SYSTEM RCNA"/>
    <property type="match status" value="1"/>
</dbReference>
<dbReference type="GO" id="GO:0046583">
    <property type="term" value="F:monoatomic cation efflux transmembrane transporter activity"/>
    <property type="evidence" value="ECO:0007669"/>
    <property type="project" value="TreeGrafter"/>
</dbReference>
<evidence type="ECO:0000256" key="8">
    <source>
        <dbReference type="ARBA" id="ARBA00022989"/>
    </source>
</evidence>
<name>A0AAJ1IA40_9SPIO</name>
<sequence length="308" mass="33767">MQRLAGLRLLLLFLLILLPLWELSAQQNPFLSGGDSEQGAEQSGTAYTKTSPFFNSAIMTNLRKLQKSIQSEISGYIREYQSERKLSTLFQFLLFSYLYGLLHVLGPGHRKIFLFTYFISRPTRWRQGMLAGFMTAVLHALSALALIGGLYLITTRALLTRFNDISPILERVSYVAIVVIGIYLLISHIVSAARGTGHTGHSHGKDRGSPDTIMFVLASGLIPCPGAATIMIFSLAVQAPLVGVYAVLAMSLGMASLLIFIPPAAIIFKTRFEPLISGWNPKLGERIHTIISIAGASVLILFGLLFII</sequence>
<keyword evidence="12" id="KW-0170">Cobalt</keyword>
<evidence type="ECO:0000256" key="10">
    <source>
        <dbReference type="ARBA" id="ARBA00023112"/>
    </source>
</evidence>
<protein>
    <recommendedName>
        <fullName evidence="13">Nickel/cobalt efflux system</fullName>
    </recommendedName>
</protein>
<accession>A0AAJ1IA40</accession>
<evidence type="ECO:0000256" key="13">
    <source>
        <dbReference type="RuleBase" id="RU362101"/>
    </source>
</evidence>
<evidence type="ECO:0000256" key="12">
    <source>
        <dbReference type="ARBA" id="ARBA00023285"/>
    </source>
</evidence>
<dbReference type="Pfam" id="PF03824">
    <property type="entry name" value="NicO"/>
    <property type="match status" value="1"/>
</dbReference>
<dbReference type="GO" id="GO:0032025">
    <property type="term" value="P:response to cobalt ion"/>
    <property type="evidence" value="ECO:0007669"/>
    <property type="project" value="TreeGrafter"/>
</dbReference>
<keyword evidence="8 13" id="KW-1133">Transmembrane helix</keyword>
<dbReference type="GO" id="GO:0010045">
    <property type="term" value="P:response to nickel cation"/>
    <property type="evidence" value="ECO:0007669"/>
    <property type="project" value="TreeGrafter"/>
</dbReference>
<evidence type="ECO:0000256" key="6">
    <source>
        <dbReference type="ARBA" id="ARBA00022596"/>
    </source>
</evidence>
<feature type="transmembrane region" description="Helical" evidence="13">
    <location>
        <begin position="173"/>
        <end position="193"/>
    </location>
</feature>
<dbReference type="InterPro" id="IPR051224">
    <property type="entry name" value="NiCoT_RcnA"/>
</dbReference>
<dbReference type="PANTHER" id="PTHR40659:SF1">
    <property type="entry name" value="NICKEL_COBALT EFFLUX SYSTEM RCNA"/>
    <property type="match status" value="1"/>
</dbReference>
<comment type="similarity">
    <text evidence="13">Belongs to the NiCoT transporter (TC 2.A.52) family.</text>
</comment>
<organism evidence="14 15">
    <name type="scientific">Candidatus Thalassospirochaeta sargassi</name>
    <dbReference type="NCBI Taxonomy" id="3119039"/>
    <lineage>
        <taxon>Bacteria</taxon>
        <taxon>Pseudomonadati</taxon>
        <taxon>Spirochaetota</taxon>
        <taxon>Spirochaetia</taxon>
        <taxon>Spirochaetales</taxon>
        <taxon>Spirochaetaceae</taxon>
        <taxon>Candidatus Thalassospirochaeta</taxon>
    </lineage>
</organism>
<feature type="transmembrane region" description="Helical" evidence="13">
    <location>
        <begin position="89"/>
        <end position="108"/>
    </location>
</feature>
<comment type="caution">
    <text evidence="14">The sequence shown here is derived from an EMBL/GenBank/DDBJ whole genome shotgun (WGS) entry which is preliminary data.</text>
</comment>
<comment type="subcellular location">
    <subcellularLocation>
        <location evidence="2 13">Cell membrane</location>
        <topology evidence="2 13">Multi-pass membrane protein</topology>
    </subcellularLocation>
</comment>
<feature type="transmembrane region" description="Helical" evidence="13">
    <location>
        <begin position="213"/>
        <end position="236"/>
    </location>
</feature>
<keyword evidence="10" id="KW-0921">Nickel transport</keyword>
<evidence type="ECO:0000256" key="3">
    <source>
        <dbReference type="ARBA" id="ARBA00022426"/>
    </source>
</evidence>
<evidence type="ECO:0000256" key="11">
    <source>
        <dbReference type="ARBA" id="ARBA00023136"/>
    </source>
</evidence>
<feature type="transmembrane region" description="Helical" evidence="13">
    <location>
        <begin position="289"/>
        <end position="307"/>
    </location>
</feature>
<evidence type="ECO:0000256" key="5">
    <source>
        <dbReference type="ARBA" id="ARBA00022475"/>
    </source>
</evidence>
<evidence type="ECO:0000313" key="14">
    <source>
        <dbReference type="EMBL" id="MDC7225448.1"/>
    </source>
</evidence>
<feature type="transmembrane region" description="Helical" evidence="13">
    <location>
        <begin position="242"/>
        <end position="268"/>
    </location>
</feature>
<comment type="function">
    <text evidence="1">Efflux system for nickel and cobalt.</text>
</comment>
<dbReference type="Proteomes" id="UP001221217">
    <property type="component" value="Unassembled WGS sequence"/>
</dbReference>
<feature type="transmembrane region" description="Helical" evidence="13">
    <location>
        <begin position="129"/>
        <end position="153"/>
    </location>
</feature>